<dbReference type="Proteomes" id="UP001153269">
    <property type="component" value="Unassembled WGS sequence"/>
</dbReference>
<gene>
    <name evidence="2" type="ORF">PLEPLA_LOCUS20595</name>
</gene>
<evidence type="ECO:0000313" key="2">
    <source>
        <dbReference type="EMBL" id="CAB1432513.1"/>
    </source>
</evidence>
<feature type="region of interest" description="Disordered" evidence="1">
    <location>
        <begin position="1"/>
        <end position="24"/>
    </location>
</feature>
<evidence type="ECO:0000256" key="1">
    <source>
        <dbReference type="SAM" id="MobiDB-lite"/>
    </source>
</evidence>
<reference evidence="2" key="1">
    <citation type="submission" date="2020-03" db="EMBL/GenBank/DDBJ databases">
        <authorList>
            <person name="Weist P."/>
        </authorList>
    </citation>
    <scope>NUCLEOTIDE SEQUENCE</scope>
</reference>
<dbReference type="EMBL" id="CADEAL010001446">
    <property type="protein sequence ID" value="CAB1432513.1"/>
    <property type="molecule type" value="Genomic_DNA"/>
</dbReference>
<dbReference type="AlphaFoldDB" id="A0A9N7YNY1"/>
<sequence length="169" mass="18666">MAALTSRESGDRDQLTPEFPIKHESKTSVLTQDSQFRLRTTLPLARSTCKVFSSQPLSISHLPRNPINTSSSPSVQALSSLPSCLSLFKPLVLDVTNSTYWCCNRAKKPAAAWPLVPGVVRRREKNLNARNYPTQSVHLADDTEHTTSEAYMGDIQEALTSTPGNNKQI</sequence>
<comment type="caution">
    <text evidence="2">The sequence shown here is derived from an EMBL/GenBank/DDBJ whole genome shotgun (WGS) entry which is preliminary data.</text>
</comment>
<organism evidence="2 3">
    <name type="scientific">Pleuronectes platessa</name>
    <name type="common">European plaice</name>
    <dbReference type="NCBI Taxonomy" id="8262"/>
    <lineage>
        <taxon>Eukaryota</taxon>
        <taxon>Metazoa</taxon>
        <taxon>Chordata</taxon>
        <taxon>Craniata</taxon>
        <taxon>Vertebrata</taxon>
        <taxon>Euteleostomi</taxon>
        <taxon>Actinopterygii</taxon>
        <taxon>Neopterygii</taxon>
        <taxon>Teleostei</taxon>
        <taxon>Neoteleostei</taxon>
        <taxon>Acanthomorphata</taxon>
        <taxon>Carangaria</taxon>
        <taxon>Pleuronectiformes</taxon>
        <taxon>Pleuronectoidei</taxon>
        <taxon>Pleuronectidae</taxon>
        <taxon>Pleuronectes</taxon>
    </lineage>
</organism>
<protein>
    <submittedName>
        <fullName evidence="2">Uncharacterized protein</fullName>
    </submittedName>
</protein>
<accession>A0A9N7YNY1</accession>
<keyword evidence="3" id="KW-1185">Reference proteome</keyword>
<evidence type="ECO:0000313" key="3">
    <source>
        <dbReference type="Proteomes" id="UP001153269"/>
    </source>
</evidence>
<feature type="compositionally biased region" description="Basic and acidic residues" evidence="1">
    <location>
        <begin position="8"/>
        <end position="24"/>
    </location>
</feature>
<name>A0A9N7YNY1_PLEPL</name>
<proteinExistence type="predicted"/>